<dbReference type="GO" id="GO:0015937">
    <property type="term" value="P:coenzyme A biosynthetic process"/>
    <property type="evidence" value="ECO:0007669"/>
    <property type="project" value="UniProtKB-UniRule"/>
</dbReference>
<dbReference type="PANTHER" id="PTHR21342:SF1">
    <property type="entry name" value="PHOSPHOPANTETHEINE ADENYLYLTRANSFERASE"/>
    <property type="match status" value="1"/>
</dbReference>
<sequence length="164" mass="18424">MIRRAVYPGTFDPVTYGHLDMLTRGLSVFDEIIIAVAENLRKSPLFSLEERIKLLQSVVPAPPPVIRVEGFSTMLVDFVRSKDACAILRGVRAVADFDFELRMALVNQTFAKEIETVFLMPSEKYIFITSTMIREVAELGGDLSFFVPPAVEKALFDKFSGENK</sequence>
<protein>
    <recommendedName>
        <fullName evidence="9">Phosphopantetheine adenylyltransferase</fullName>
        <ecNumber evidence="9">2.7.7.3</ecNumber>
    </recommendedName>
    <alternativeName>
        <fullName evidence="9">Dephospho-CoA pyrophosphorylase</fullName>
    </alternativeName>
    <alternativeName>
        <fullName evidence="9">Pantetheine-phosphate adenylyltransferase</fullName>
        <shortName evidence="9">PPAT</shortName>
    </alternativeName>
</protein>
<dbReference type="UniPathway" id="UPA00241">
    <property type="reaction ID" value="UER00355"/>
</dbReference>
<feature type="binding site" evidence="9">
    <location>
        <position position="18"/>
    </location>
    <ligand>
        <name>ATP</name>
        <dbReference type="ChEBI" id="CHEBI:30616"/>
    </ligand>
</feature>
<dbReference type="PRINTS" id="PR01020">
    <property type="entry name" value="LPSBIOSNTHSS"/>
</dbReference>
<comment type="function">
    <text evidence="9">Reversibly transfers an adenylyl group from ATP to 4'-phosphopantetheine, yielding dephospho-CoA (dPCoA) and pyrophosphate.</text>
</comment>
<feature type="binding site" evidence="9">
    <location>
        <begin position="90"/>
        <end position="92"/>
    </location>
    <ligand>
        <name>ATP</name>
        <dbReference type="ChEBI" id="CHEBI:30616"/>
    </ligand>
</feature>
<reference evidence="11 12" key="1">
    <citation type="journal article" date="2012" name="J. Bacteriol.">
        <title>Complete Genome Sequence of Leptospirillum ferrooxidans Strain C2-3, Isolated from a Fresh Volcanic Ash Deposit on the Island of Miyake, Japan.</title>
        <authorList>
            <person name="Fujimura R."/>
            <person name="Sato Y."/>
            <person name="Nishizawa T."/>
            <person name="Oshima K."/>
            <person name="Kim S.-W."/>
            <person name="Hattori M."/>
            <person name="Kamijo T."/>
            <person name="Ohta H."/>
        </authorList>
    </citation>
    <scope>NUCLEOTIDE SEQUENCE [LARGE SCALE GENOMIC DNA]</scope>
    <source>
        <strain evidence="11 12">C2-3</strain>
    </source>
</reference>
<reference evidence="12" key="2">
    <citation type="submission" date="2012-03" db="EMBL/GenBank/DDBJ databases">
        <title>The complete genome sequence of the pioneer microbe on fresh volcanic deposit, Leptospirillum ferrooxidans strain C2-3.</title>
        <authorList>
            <person name="Fujimura R."/>
            <person name="Sato Y."/>
            <person name="Nishizawa T."/>
            <person name="Nanba K."/>
            <person name="Oshima K."/>
            <person name="Hattori M."/>
            <person name="Kamijo T."/>
            <person name="Ohta H."/>
        </authorList>
    </citation>
    <scope>NUCLEOTIDE SEQUENCE [LARGE SCALE GENOMIC DNA]</scope>
    <source>
        <strain evidence="12">C2-3</strain>
    </source>
</reference>
<keyword evidence="12" id="KW-1185">Reference proteome</keyword>
<comment type="pathway">
    <text evidence="9">Cofactor biosynthesis; coenzyme A biosynthesis; CoA from (R)-pantothenate: step 4/5.</text>
</comment>
<dbReference type="GO" id="GO:0004595">
    <property type="term" value="F:pantetheine-phosphate adenylyltransferase activity"/>
    <property type="evidence" value="ECO:0007669"/>
    <property type="project" value="UniProtKB-UniRule"/>
</dbReference>
<dbReference type="Gene3D" id="3.40.50.620">
    <property type="entry name" value="HUPs"/>
    <property type="match status" value="1"/>
</dbReference>
<gene>
    <name evidence="9" type="primary">coaD</name>
    <name evidence="11" type="ordered locus">LFE_1403</name>
</gene>
<feature type="binding site" evidence="9">
    <location>
        <position position="100"/>
    </location>
    <ligand>
        <name>ATP</name>
        <dbReference type="ChEBI" id="CHEBI:30616"/>
    </ligand>
</feature>
<dbReference type="SUPFAM" id="SSF52374">
    <property type="entry name" value="Nucleotidylyl transferase"/>
    <property type="match status" value="1"/>
</dbReference>
<evidence type="ECO:0000256" key="4">
    <source>
        <dbReference type="ARBA" id="ARBA00022741"/>
    </source>
</evidence>
<dbReference type="EC" id="2.7.7.3" evidence="9"/>
<keyword evidence="1 9" id="KW-0963">Cytoplasm</keyword>
<accession>I0IP87</accession>
<feature type="binding site" evidence="9">
    <location>
        <position position="42"/>
    </location>
    <ligand>
        <name>substrate</name>
    </ligand>
</feature>
<feature type="binding site" evidence="9">
    <location>
        <begin position="10"/>
        <end position="11"/>
    </location>
    <ligand>
        <name>ATP</name>
        <dbReference type="ChEBI" id="CHEBI:30616"/>
    </ligand>
</feature>
<dbReference type="eggNOG" id="COG0669">
    <property type="taxonomic scope" value="Bacteria"/>
</dbReference>
<dbReference type="InterPro" id="IPR001980">
    <property type="entry name" value="PPAT"/>
</dbReference>
<evidence type="ECO:0000256" key="2">
    <source>
        <dbReference type="ARBA" id="ARBA00022679"/>
    </source>
</evidence>
<dbReference type="PATRIC" id="fig|1162668.3.peg.1669"/>
<dbReference type="GO" id="GO:0005524">
    <property type="term" value="F:ATP binding"/>
    <property type="evidence" value="ECO:0007669"/>
    <property type="project" value="UniProtKB-KW"/>
</dbReference>
<dbReference type="InterPro" id="IPR004821">
    <property type="entry name" value="Cyt_trans-like"/>
</dbReference>
<organism evidence="11 12">
    <name type="scientific">Leptospirillum ferrooxidans (strain C2-3)</name>
    <dbReference type="NCBI Taxonomy" id="1162668"/>
    <lineage>
        <taxon>Bacteria</taxon>
        <taxon>Pseudomonadati</taxon>
        <taxon>Nitrospirota</taxon>
        <taxon>Nitrospiria</taxon>
        <taxon>Nitrospirales</taxon>
        <taxon>Nitrospiraceae</taxon>
        <taxon>Leptospirillum</taxon>
    </lineage>
</organism>
<feature type="domain" description="Cytidyltransferase-like" evidence="10">
    <location>
        <begin position="6"/>
        <end position="135"/>
    </location>
</feature>
<keyword evidence="3 9" id="KW-0548">Nucleotidyltransferase</keyword>
<comment type="catalytic activity">
    <reaction evidence="8 9">
        <text>(R)-4'-phosphopantetheine + ATP + H(+) = 3'-dephospho-CoA + diphosphate</text>
        <dbReference type="Rhea" id="RHEA:19801"/>
        <dbReference type="ChEBI" id="CHEBI:15378"/>
        <dbReference type="ChEBI" id="CHEBI:30616"/>
        <dbReference type="ChEBI" id="CHEBI:33019"/>
        <dbReference type="ChEBI" id="CHEBI:57328"/>
        <dbReference type="ChEBI" id="CHEBI:61723"/>
        <dbReference type="EC" id="2.7.7.3"/>
    </reaction>
</comment>
<dbReference type="InterPro" id="IPR014729">
    <property type="entry name" value="Rossmann-like_a/b/a_fold"/>
</dbReference>
<feature type="site" description="Transition state stabilizer" evidence="9">
    <location>
        <position position="18"/>
    </location>
</feature>
<dbReference type="NCBIfam" id="TIGR01510">
    <property type="entry name" value="coaD_prev_kdtB"/>
    <property type="match status" value="1"/>
</dbReference>
<name>I0IP87_LEPFC</name>
<dbReference type="HOGENOM" id="CLU_100149_0_1_0"/>
<feature type="binding site" evidence="9">
    <location>
        <position position="75"/>
    </location>
    <ligand>
        <name>substrate</name>
    </ligand>
</feature>
<evidence type="ECO:0000256" key="1">
    <source>
        <dbReference type="ARBA" id="ARBA00022490"/>
    </source>
</evidence>
<comment type="similarity">
    <text evidence="9">Belongs to the bacterial CoaD family.</text>
</comment>
<evidence type="ECO:0000256" key="8">
    <source>
        <dbReference type="ARBA" id="ARBA00029346"/>
    </source>
</evidence>
<dbReference type="HAMAP" id="MF_00151">
    <property type="entry name" value="PPAT_bact"/>
    <property type="match status" value="1"/>
</dbReference>
<dbReference type="GO" id="GO:0005737">
    <property type="term" value="C:cytoplasm"/>
    <property type="evidence" value="ECO:0007669"/>
    <property type="project" value="UniProtKB-SubCell"/>
</dbReference>
<feature type="binding site" evidence="9">
    <location>
        <position position="89"/>
    </location>
    <ligand>
        <name>substrate</name>
    </ligand>
</feature>
<dbReference type="PANTHER" id="PTHR21342">
    <property type="entry name" value="PHOSPHOPANTETHEINE ADENYLYLTRANSFERASE"/>
    <property type="match status" value="1"/>
</dbReference>
<keyword evidence="2 9" id="KW-0808">Transferase</keyword>
<evidence type="ECO:0000256" key="3">
    <source>
        <dbReference type="ARBA" id="ARBA00022695"/>
    </source>
</evidence>
<comment type="subunit">
    <text evidence="9">Homohexamer.</text>
</comment>
<evidence type="ECO:0000256" key="6">
    <source>
        <dbReference type="ARBA" id="ARBA00022842"/>
    </source>
</evidence>
<dbReference type="STRING" id="1162668.LFE_1403"/>
<keyword evidence="6 9" id="KW-0460">Magnesium</keyword>
<evidence type="ECO:0000256" key="9">
    <source>
        <dbReference type="HAMAP-Rule" id="MF_00151"/>
    </source>
</evidence>
<feature type="binding site" evidence="9">
    <location>
        <begin position="125"/>
        <end position="131"/>
    </location>
    <ligand>
        <name>ATP</name>
        <dbReference type="ChEBI" id="CHEBI:30616"/>
    </ligand>
</feature>
<dbReference type="EMBL" id="AP012342">
    <property type="protein sequence ID" value="BAM07086.1"/>
    <property type="molecule type" value="Genomic_DNA"/>
</dbReference>
<evidence type="ECO:0000313" key="11">
    <source>
        <dbReference type="EMBL" id="BAM07086.1"/>
    </source>
</evidence>
<feature type="binding site" evidence="9">
    <location>
        <position position="10"/>
    </location>
    <ligand>
        <name>substrate</name>
    </ligand>
</feature>
<evidence type="ECO:0000256" key="7">
    <source>
        <dbReference type="ARBA" id="ARBA00022993"/>
    </source>
</evidence>
<dbReference type="KEGG" id="lfc:LFE_1403"/>
<comment type="subcellular location">
    <subcellularLocation>
        <location evidence="9">Cytoplasm</location>
    </subcellularLocation>
</comment>
<keyword evidence="4 9" id="KW-0547">Nucleotide-binding</keyword>
<dbReference type="CDD" id="cd02163">
    <property type="entry name" value="PPAT"/>
    <property type="match status" value="1"/>
</dbReference>
<comment type="cofactor">
    <cofactor evidence="9">
        <name>Mg(2+)</name>
        <dbReference type="ChEBI" id="CHEBI:18420"/>
    </cofactor>
</comment>
<proteinExistence type="inferred from homology"/>
<evidence type="ECO:0000256" key="5">
    <source>
        <dbReference type="ARBA" id="ARBA00022840"/>
    </source>
</evidence>
<dbReference type="AlphaFoldDB" id="I0IP87"/>
<keyword evidence="7 9" id="KW-0173">Coenzyme A biosynthesis</keyword>
<evidence type="ECO:0000259" key="10">
    <source>
        <dbReference type="Pfam" id="PF01467"/>
    </source>
</evidence>
<keyword evidence="5 9" id="KW-0067">ATP-binding</keyword>
<evidence type="ECO:0000313" key="12">
    <source>
        <dbReference type="Proteomes" id="UP000007382"/>
    </source>
</evidence>
<dbReference type="Proteomes" id="UP000007382">
    <property type="component" value="Chromosome"/>
</dbReference>
<dbReference type="Pfam" id="PF01467">
    <property type="entry name" value="CTP_transf_like"/>
    <property type="match status" value="1"/>
</dbReference>
<dbReference type="NCBIfam" id="TIGR00125">
    <property type="entry name" value="cyt_tran_rel"/>
    <property type="match status" value="1"/>
</dbReference>